<feature type="signal peptide" evidence="1">
    <location>
        <begin position="1"/>
        <end position="30"/>
    </location>
</feature>
<evidence type="ECO:0000313" key="3">
    <source>
        <dbReference type="Proteomes" id="UP000235803"/>
    </source>
</evidence>
<gene>
    <name evidence="2" type="ORF">C1H69_18400</name>
</gene>
<dbReference type="EMBL" id="PNRF01000037">
    <property type="protein sequence ID" value="PMR73304.1"/>
    <property type="molecule type" value="Genomic_DNA"/>
</dbReference>
<proteinExistence type="predicted"/>
<protein>
    <submittedName>
        <fullName evidence="2">Uncharacterized protein</fullName>
    </submittedName>
</protein>
<reference evidence="2 3" key="1">
    <citation type="submission" date="2018-01" db="EMBL/GenBank/DDBJ databases">
        <title>Halomonas endophytica sp. nov., isolated from storage liquid in the stems of Populus euphratica.</title>
        <authorList>
            <person name="Chen C."/>
        </authorList>
    </citation>
    <scope>NUCLEOTIDE SEQUENCE [LARGE SCALE GENOMIC DNA]</scope>
    <source>
        <strain evidence="2 3">MC28</strain>
    </source>
</reference>
<evidence type="ECO:0000256" key="1">
    <source>
        <dbReference type="SAM" id="SignalP"/>
    </source>
</evidence>
<feature type="chain" id="PRO_5014646707" evidence="1">
    <location>
        <begin position="31"/>
        <end position="78"/>
    </location>
</feature>
<evidence type="ECO:0000313" key="2">
    <source>
        <dbReference type="EMBL" id="PMR73304.1"/>
    </source>
</evidence>
<sequence>MFHFSSRATRLGLAACCLPGLLLMSSLAHSDQNRDVTTPNASAAIETIVLINPNSNTDATRAAVEVIRGDEPGQAPKI</sequence>
<dbReference type="AlphaFoldDB" id="A0A2N7TYN6"/>
<dbReference type="Proteomes" id="UP000235803">
    <property type="component" value="Unassembled WGS sequence"/>
</dbReference>
<keyword evidence="1" id="KW-0732">Signal</keyword>
<name>A0A2N7TYN6_9GAMM</name>
<comment type="caution">
    <text evidence="2">The sequence shown here is derived from an EMBL/GenBank/DDBJ whole genome shotgun (WGS) entry which is preliminary data.</text>
</comment>
<accession>A0A2N7TYN6</accession>
<keyword evidence="3" id="KW-1185">Reference proteome</keyword>
<organism evidence="2 3">
    <name type="scientific">Billgrantia endophytica</name>
    <dbReference type="NCBI Taxonomy" id="2033802"/>
    <lineage>
        <taxon>Bacteria</taxon>
        <taxon>Pseudomonadati</taxon>
        <taxon>Pseudomonadota</taxon>
        <taxon>Gammaproteobacteria</taxon>
        <taxon>Oceanospirillales</taxon>
        <taxon>Halomonadaceae</taxon>
        <taxon>Billgrantia</taxon>
    </lineage>
</organism>